<accession>A0A4U5TT97</accession>
<keyword evidence="1" id="KW-1133">Transmembrane helix</keyword>
<comment type="caution">
    <text evidence="2">The sequence shown here is derived from an EMBL/GenBank/DDBJ whole genome shotgun (WGS) entry which is preliminary data.</text>
</comment>
<keyword evidence="1" id="KW-0472">Membrane</keyword>
<proteinExistence type="predicted"/>
<dbReference type="OrthoDB" id="1452530at2"/>
<feature type="transmembrane region" description="Helical" evidence="1">
    <location>
        <begin position="300"/>
        <end position="316"/>
    </location>
</feature>
<keyword evidence="1" id="KW-0812">Transmembrane</keyword>
<evidence type="ECO:0000256" key="1">
    <source>
        <dbReference type="SAM" id="Phobius"/>
    </source>
</evidence>
<evidence type="ECO:0000313" key="3">
    <source>
        <dbReference type="Proteomes" id="UP000306552"/>
    </source>
</evidence>
<evidence type="ECO:0000313" key="2">
    <source>
        <dbReference type="EMBL" id="TKS57071.1"/>
    </source>
</evidence>
<name>A0A4U5TT97_9FLAO</name>
<gene>
    <name evidence="2" type="ORF">FCN74_01245</name>
</gene>
<protein>
    <submittedName>
        <fullName evidence="2">Uncharacterized protein</fullName>
    </submittedName>
</protein>
<feature type="transmembrane region" description="Helical" evidence="1">
    <location>
        <begin position="47"/>
        <end position="63"/>
    </location>
</feature>
<dbReference type="AlphaFoldDB" id="A0A4U5TT97"/>
<reference evidence="2 3" key="1">
    <citation type="submission" date="2019-04" db="EMBL/GenBank/DDBJ databases">
        <title>Psychroflexus halotolerans sp. nov., isolated from a marine solar saltern.</title>
        <authorList>
            <person name="Feng X."/>
        </authorList>
    </citation>
    <scope>NUCLEOTIDE SEQUENCE [LARGE SCALE GENOMIC DNA]</scope>
    <source>
        <strain evidence="2 3">WDS2C27</strain>
    </source>
</reference>
<dbReference type="EMBL" id="SWMU01000001">
    <property type="protein sequence ID" value="TKS57071.1"/>
    <property type="molecule type" value="Genomic_DNA"/>
</dbReference>
<sequence>MNEQPPYKKPNENEVDLGLVFGEIKRLLFYFLKTILSVFIFIYKHKFILLFLLLAGVISGYFWDKSSKGNYETDLTLDTYYNSTDYLYNKIQAIETKIKQEDSLYLQQVFGNQYDLVKNVKIEPILDIYSFIAQSESNKEIFELLLDEQDDVDKFLEKPLNSYNYPLHRVKLIIKGNNHHKLISDKFISYINDNKYFNSIKEILLENYEQQLVQNNQILNQIDRIIDSVGKGKNSSIQKLMVSINENQILDDLLQRKKNLLTNDATLKTQIENQQEIIKIADANYTLEKNDKITDKDKKFLLPLFLIGFYMLIYFLKHLISKAKRLYAS</sequence>
<keyword evidence="3" id="KW-1185">Reference proteome</keyword>
<dbReference type="RefSeq" id="WP_138930775.1">
    <property type="nucleotide sequence ID" value="NZ_SWMU01000001.1"/>
</dbReference>
<organism evidence="2 3">
    <name type="scientific">Mesohalobacter halotolerans</name>
    <dbReference type="NCBI Taxonomy" id="1883405"/>
    <lineage>
        <taxon>Bacteria</taxon>
        <taxon>Pseudomonadati</taxon>
        <taxon>Bacteroidota</taxon>
        <taxon>Flavobacteriia</taxon>
        <taxon>Flavobacteriales</taxon>
        <taxon>Flavobacteriaceae</taxon>
        <taxon>Mesohalobacter</taxon>
    </lineage>
</organism>
<dbReference type="Proteomes" id="UP000306552">
    <property type="component" value="Unassembled WGS sequence"/>
</dbReference>